<dbReference type="Gene3D" id="1.10.510.10">
    <property type="entry name" value="Transferase(Phosphotransferase) domain 1"/>
    <property type="match status" value="1"/>
</dbReference>
<feature type="binding site" evidence="6">
    <location>
        <position position="57"/>
    </location>
    <ligand>
        <name>ATP</name>
        <dbReference type="ChEBI" id="CHEBI:30616"/>
    </ligand>
</feature>
<evidence type="ECO:0000256" key="3">
    <source>
        <dbReference type="ARBA" id="ARBA00022777"/>
    </source>
</evidence>
<dbReference type="GO" id="GO:0004674">
    <property type="term" value="F:protein serine/threonine kinase activity"/>
    <property type="evidence" value="ECO:0007669"/>
    <property type="project" value="UniProtKB-KW"/>
</dbReference>
<evidence type="ECO:0000256" key="2">
    <source>
        <dbReference type="ARBA" id="ARBA00022741"/>
    </source>
</evidence>
<dbReference type="Pfam" id="PF00069">
    <property type="entry name" value="Pkinase"/>
    <property type="match status" value="1"/>
</dbReference>
<dbReference type="SMART" id="SM00220">
    <property type="entry name" value="S_TKc"/>
    <property type="match status" value="1"/>
</dbReference>
<dbReference type="GO" id="GO:0110031">
    <property type="term" value="P:negative regulation of G2/MI transition of meiotic cell cycle"/>
    <property type="evidence" value="ECO:0007669"/>
    <property type="project" value="TreeGrafter"/>
</dbReference>
<dbReference type="SUPFAM" id="SSF56112">
    <property type="entry name" value="Protein kinase-like (PK-like)"/>
    <property type="match status" value="1"/>
</dbReference>
<evidence type="ECO:0000313" key="10">
    <source>
        <dbReference type="Proteomes" id="UP000183809"/>
    </source>
</evidence>
<evidence type="ECO:0000313" key="9">
    <source>
        <dbReference type="EMBL" id="OJD35911.1"/>
    </source>
</evidence>
<dbReference type="PROSITE" id="PS50011">
    <property type="entry name" value="PROTEIN_KINASE_DOM"/>
    <property type="match status" value="1"/>
</dbReference>
<evidence type="ECO:0000256" key="7">
    <source>
        <dbReference type="RuleBase" id="RU000304"/>
    </source>
</evidence>
<dbReference type="GO" id="GO:0005737">
    <property type="term" value="C:cytoplasm"/>
    <property type="evidence" value="ECO:0007669"/>
    <property type="project" value="TreeGrafter"/>
</dbReference>
<dbReference type="Gene3D" id="3.30.200.20">
    <property type="entry name" value="Phosphorylase Kinase, domain 1"/>
    <property type="match status" value="1"/>
</dbReference>
<dbReference type="STRING" id="236234.A0A1J9S5W7"/>
<protein>
    <submittedName>
        <fullName evidence="9">Serine threonine protein kinase</fullName>
    </submittedName>
</protein>
<dbReference type="GO" id="GO:0004713">
    <property type="term" value="F:protein tyrosine kinase activity"/>
    <property type="evidence" value="ECO:0007669"/>
    <property type="project" value="TreeGrafter"/>
</dbReference>
<keyword evidence="3 9" id="KW-0418">Kinase</keyword>
<keyword evidence="7" id="KW-0723">Serine/threonine-protein kinase</keyword>
<evidence type="ECO:0000256" key="1">
    <source>
        <dbReference type="ARBA" id="ARBA00022679"/>
    </source>
</evidence>
<dbReference type="PROSITE" id="PS00108">
    <property type="entry name" value="PROTEIN_KINASE_ST"/>
    <property type="match status" value="1"/>
</dbReference>
<organism evidence="9 10">
    <name type="scientific">Diplodia corticola</name>
    <dbReference type="NCBI Taxonomy" id="236234"/>
    <lineage>
        <taxon>Eukaryota</taxon>
        <taxon>Fungi</taxon>
        <taxon>Dikarya</taxon>
        <taxon>Ascomycota</taxon>
        <taxon>Pezizomycotina</taxon>
        <taxon>Dothideomycetes</taxon>
        <taxon>Dothideomycetes incertae sedis</taxon>
        <taxon>Botryosphaeriales</taxon>
        <taxon>Botryosphaeriaceae</taxon>
        <taxon>Diplodia</taxon>
    </lineage>
</organism>
<evidence type="ECO:0000256" key="6">
    <source>
        <dbReference type="PROSITE-ProRule" id="PRU10141"/>
    </source>
</evidence>
<name>A0A1J9S5W7_9PEZI</name>
<keyword evidence="1" id="KW-0808">Transferase</keyword>
<sequence>MDLLPPLDAELNWSGRGQHAEFKRLERIPLHVEKALGHGGSALVESVLCRRIRLARKRVRCNWRLKREDAIKEVAHLHRAQHAHIVRIVGTYIVEKSKDLFILMYPAAEYHLNDFIDGELDPVFPMTLVSFIPCLASTLEFLHEKHHIKHMDIKPENILVRDIRNTTVQSRNRPYKVYLADFGISRSYASLEESETNSATSFTPLYAAPEVASQDTRGFKADVSALGCVFAEMVAAVYSLRDELADIREKSGRHAFHANISAVQQFLHISFHDAGLFFHERTFLYIRRMISGQPDDRPSAADVKDFLARDGLVCKDESPDAFEVAQPLSEY</sequence>
<dbReference type="PROSITE" id="PS00107">
    <property type="entry name" value="PROTEIN_KINASE_ATP"/>
    <property type="match status" value="1"/>
</dbReference>
<keyword evidence="4 6" id="KW-0067">ATP-binding</keyword>
<dbReference type="InterPro" id="IPR011009">
    <property type="entry name" value="Kinase-like_dom_sf"/>
</dbReference>
<comment type="similarity">
    <text evidence="5">Belongs to the protein kinase superfamily. Ser/Thr protein kinase family. GCN2 subfamily.</text>
</comment>
<gene>
    <name evidence="9" type="ORF">BKCO1_14000102</name>
</gene>
<proteinExistence type="inferred from homology"/>
<dbReference type="PANTHER" id="PTHR11042:SF190">
    <property type="entry name" value="MITOSIS INHIBITOR PROTEIN KINASE MIK1"/>
    <property type="match status" value="1"/>
</dbReference>
<dbReference type="InterPro" id="IPR050339">
    <property type="entry name" value="CC_SR_Kinase"/>
</dbReference>
<dbReference type="RefSeq" id="XP_020132171.1">
    <property type="nucleotide sequence ID" value="XM_020271010.1"/>
</dbReference>
<dbReference type="CDD" id="cd00180">
    <property type="entry name" value="PKc"/>
    <property type="match status" value="1"/>
</dbReference>
<evidence type="ECO:0000256" key="5">
    <source>
        <dbReference type="ARBA" id="ARBA00037982"/>
    </source>
</evidence>
<dbReference type="GeneID" id="31011269"/>
<keyword evidence="2 6" id="KW-0547">Nucleotide-binding</keyword>
<keyword evidence="10" id="KW-1185">Reference proteome</keyword>
<dbReference type="PANTHER" id="PTHR11042">
    <property type="entry name" value="EUKARYOTIC TRANSLATION INITIATION FACTOR 2-ALPHA KINASE EIF2-ALPHA KINASE -RELATED"/>
    <property type="match status" value="1"/>
</dbReference>
<dbReference type="GO" id="GO:0005634">
    <property type="term" value="C:nucleus"/>
    <property type="evidence" value="ECO:0007669"/>
    <property type="project" value="TreeGrafter"/>
</dbReference>
<dbReference type="OrthoDB" id="4062651at2759"/>
<reference evidence="9 10" key="1">
    <citation type="submission" date="2016-10" db="EMBL/GenBank/DDBJ databases">
        <title>Proteomics and genomics reveal pathogen-plant mechanisms compatible with a hemibiotrophic lifestyle of Diplodia corticola.</title>
        <authorList>
            <person name="Fernandes I."/>
            <person name="De Jonge R."/>
            <person name="Van De Peer Y."/>
            <person name="Devreese B."/>
            <person name="Alves A."/>
            <person name="Esteves A.C."/>
        </authorList>
    </citation>
    <scope>NUCLEOTIDE SEQUENCE [LARGE SCALE GENOMIC DNA]</scope>
    <source>
        <strain evidence="9 10">CBS 112549</strain>
    </source>
</reference>
<dbReference type="InterPro" id="IPR008271">
    <property type="entry name" value="Ser/Thr_kinase_AS"/>
</dbReference>
<dbReference type="Proteomes" id="UP000183809">
    <property type="component" value="Unassembled WGS sequence"/>
</dbReference>
<dbReference type="AlphaFoldDB" id="A0A1J9S5W7"/>
<dbReference type="EMBL" id="MNUE01000014">
    <property type="protein sequence ID" value="OJD35911.1"/>
    <property type="molecule type" value="Genomic_DNA"/>
</dbReference>
<comment type="caution">
    <text evidence="9">The sequence shown here is derived from an EMBL/GenBank/DDBJ whole genome shotgun (WGS) entry which is preliminary data.</text>
</comment>
<dbReference type="InterPro" id="IPR000719">
    <property type="entry name" value="Prot_kinase_dom"/>
</dbReference>
<accession>A0A1J9S5W7</accession>
<dbReference type="InterPro" id="IPR017441">
    <property type="entry name" value="Protein_kinase_ATP_BS"/>
</dbReference>
<evidence type="ECO:0000259" key="8">
    <source>
        <dbReference type="PROSITE" id="PS50011"/>
    </source>
</evidence>
<dbReference type="GO" id="GO:0005524">
    <property type="term" value="F:ATP binding"/>
    <property type="evidence" value="ECO:0007669"/>
    <property type="project" value="UniProtKB-UniRule"/>
</dbReference>
<evidence type="ECO:0000256" key="4">
    <source>
        <dbReference type="ARBA" id="ARBA00022840"/>
    </source>
</evidence>
<feature type="domain" description="Protein kinase" evidence="8">
    <location>
        <begin position="30"/>
        <end position="307"/>
    </location>
</feature>